<reference evidence="5 6" key="1">
    <citation type="submission" date="2014-04" db="EMBL/GenBank/DDBJ databases">
        <authorList>
            <consortium name="DOE Joint Genome Institute"/>
            <person name="Kuo A."/>
            <person name="Kohler A."/>
            <person name="Jargeat P."/>
            <person name="Nagy L.G."/>
            <person name="Floudas D."/>
            <person name="Copeland A."/>
            <person name="Barry K.W."/>
            <person name="Cichocki N."/>
            <person name="Veneault-Fourrey C."/>
            <person name="LaButti K."/>
            <person name="Lindquist E.A."/>
            <person name="Lipzen A."/>
            <person name="Lundell T."/>
            <person name="Morin E."/>
            <person name="Murat C."/>
            <person name="Sun H."/>
            <person name="Tunlid A."/>
            <person name="Henrissat B."/>
            <person name="Grigoriev I.V."/>
            <person name="Hibbett D.S."/>
            <person name="Martin F."/>
            <person name="Nordberg H.P."/>
            <person name="Cantor M.N."/>
            <person name="Hua S.X."/>
        </authorList>
    </citation>
    <scope>NUCLEOTIDE SEQUENCE [LARGE SCALE GENOMIC DNA]</scope>
    <source>
        <strain evidence="5 6">Ve08.2h10</strain>
    </source>
</reference>
<dbReference type="STRING" id="930991.A0A0D0D8Q6"/>
<dbReference type="OrthoDB" id="2979847at2759"/>
<dbReference type="InterPro" id="IPR003653">
    <property type="entry name" value="Peptidase_C48_C"/>
</dbReference>
<evidence type="ECO:0000313" key="5">
    <source>
        <dbReference type="EMBL" id="KIK80131.1"/>
    </source>
</evidence>
<evidence type="ECO:0000256" key="3">
    <source>
        <dbReference type="ARBA" id="ARBA00022801"/>
    </source>
</evidence>
<proteinExistence type="inferred from homology"/>
<dbReference type="SUPFAM" id="SSF54001">
    <property type="entry name" value="Cysteine proteinases"/>
    <property type="match status" value="1"/>
</dbReference>
<keyword evidence="2" id="KW-0645">Protease</keyword>
<dbReference type="InParanoid" id="A0A0D0D8Q6"/>
<evidence type="ECO:0000256" key="2">
    <source>
        <dbReference type="ARBA" id="ARBA00022670"/>
    </source>
</evidence>
<dbReference type="GO" id="GO:0006508">
    <property type="term" value="P:proteolysis"/>
    <property type="evidence" value="ECO:0007669"/>
    <property type="project" value="UniProtKB-KW"/>
</dbReference>
<comment type="similarity">
    <text evidence="1">Belongs to the peptidase C48 family.</text>
</comment>
<dbReference type="InterPro" id="IPR038765">
    <property type="entry name" value="Papain-like_cys_pep_sf"/>
</dbReference>
<dbReference type="Gene3D" id="3.40.395.10">
    <property type="entry name" value="Adenoviral Proteinase, Chain A"/>
    <property type="match status" value="1"/>
</dbReference>
<dbReference type="Proteomes" id="UP000054538">
    <property type="component" value="Unassembled WGS sequence"/>
</dbReference>
<protein>
    <submittedName>
        <fullName evidence="5">Unplaced genomic scaffold scaffold_1271, whole genome shotgun sequence</fullName>
    </submittedName>
</protein>
<evidence type="ECO:0000256" key="1">
    <source>
        <dbReference type="ARBA" id="ARBA00005234"/>
    </source>
</evidence>
<reference evidence="6" key="2">
    <citation type="submission" date="2015-01" db="EMBL/GenBank/DDBJ databases">
        <title>Evolutionary Origins and Diversification of the Mycorrhizal Mutualists.</title>
        <authorList>
            <consortium name="DOE Joint Genome Institute"/>
            <consortium name="Mycorrhizal Genomics Consortium"/>
            <person name="Kohler A."/>
            <person name="Kuo A."/>
            <person name="Nagy L.G."/>
            <person name="Floudas D."/>
            <person name="Copeland A."/>
            <person name="Barry K.W."/>
            <person name="Cichocki N."/>
            <person name="Veneault-Fourrey C."/>
            <person name="LaButti K."/>
            <person name="Lindquist E.A."/>
            <person name="Lipzen A."/>
            <person name="Lundell T."/>
            <person name="Morin E."/>
            <person name="Murat C."/>
            <person name="Riley R."/>
            <person name="Ohm R."/>
            <person name="Sun H."/>
            <person name="Tunlid A."/>
            <person name="Henrissat B."/>
            <person name="Grigoriev I.V."/>
            <person name="Hibbett D.S."/>
            <person name="Martin F."/>
        </authorList>
    </citation>
    <scope>NUCLEOTIDE SEQUENCE [LARGE SCALE GENOMIC DNA]</scope>
    <source>
        <strain evidence="6">Ve08.2h10</strain>
    </source>
</reference>
<organism evidence="5 6">
    <name type="scientific">Paxillus rubicundulus Ve08.2h10</name>
    <dbReference type="NCBI Taxonomy" id="930991"/>
    <lineage>
        <taxon>Eukaryota</taxon>
        <taxon>Fungi</taxon>
        <taxon>Dikarya</taxon>
        <taxon>Basidiomycota</taxon>
        <taxon>Agaricomycotina</taxon>
        <taxon>Agaricomycetes</taxon>
        <taxon>Agaricomycetidae</taxon>
        <taxon>Boletales</taxon>
        <taxon>Paxilineae</taxon>
        <taxon>Paxillaceae</taxon>
        <taxon>Paxillus</taxon>
    </lineage>
</organism>
<keyword evidence="6" id="KW-1185">Reference proteome</keyword>
<dbReference type="GO" id="GO:0008234">
    <property type="term" value="F:cysteine-type peptidase activity"/>
    <property type="evidence" value="ECO:0007669"/>
    <property type="project" value="InterPro"/>
</dbReference>
<sequence length="287" mass="33305">MYRLPTWEITYWAEICHLHKIRLTWAEAKSTLQSRCQSWQKPDHDSHELIQQAYMMLRALPWSGFIHGFTTHEEIHHLAAYMTQEWLSDTHQMQMLELLCSAVHHHAISPTVKLEGPYFHTYIKSAFEAGEIYYKDLPSFSRARGLGEFLQAGQHTSISFITNINGNHWVATVVDFMNSHILYSDSLGGEPDKGFINVLQWWAQYHTGTDFAIQKLIIPTQCDSFSCGILAFNALAHFDLPDQYPLMDVQRVGNKCLKIFLQVTQCHFNYISWHQSIILPRSLTAYR</sequence>
<dbReference type="PROSITE" id="PS50600">
    <property type="entry name" value="ULP_PROTEASE"/>
    <property type="match status" value="1"/>
</dbReference>
<keyword evidence="3" id="KW-0378">Hydrolase</keyword>
<dbReference type="HOGENOM" id="CLU_1117955_0_0_1"/>
<dbReference type="EMBL" id="KN826093">
    <property type="protein sequence ID" value="KIK80131.1"/>
    <property type="molecule type" value="Genomic_DNA"/>
</dbReference>
<evidence type="ECO:0000313" key="6">
    <source>
        <dbReference type="Proteomes" id="UP000054538"/>
    </source>
</evidence>
<dbReference type="Pfam" id="PF02902">
    <property type="entry name" value="Peptidase_C48"/>
    <property type="match status" value="1"/>
</dbReference>
<evidence type="ECO:0000259" key="4">
    <source>
        <dbReference type="PROSITE" id="PS50600"/>
    </source>
</evidence>
<dbReference type="GO" id="GO:0019783">
    <property type="term" value="F:ubiquitin-like protein peptidase activity"/>
    <property type="evidence" value="ECO:0007669"/>
    <property type="project" value="UniProtKB-ARBA"/>
</dbReference>
<gene>
    <name evidence="5" type="ORF">PAXRUDRAFT_159494</name>
</gene>
<accession>A0A0D0D8Q6</accession>
<name>A0A0D0D8Q6_9AGAM</name>
<dbReference type="AlphaFoldDB" id="A0A0D0D8Q6"/>
<feature type="domain" description="Ubiquitin-like protease family profile" evidence="4">
    <location>
        <begin position="68"/>
        <end position="238"/>
    </location>
</feature>